<evidence type="ECO:0000313" key="2">
    <source>
        <dbReference type="Proteomes" id="UP001240236"/>
    </source>
</evidence>
<dbReference type="EMBL" id="JAUSUZ010000001">
    <property type="protein sequence ID" value="MDQ0366824.1"/>
    <property type="molecule type" value="Genomic_DNA"/>
</dbReference>
<protein>
    <submittedName>
        <fullName evidence="1">Uncharacterized protein</fullName>
    </submittedName>
</protein>
<proteinExistence type="predicted"/>
<gene>
    <name evidence="1" type="ORF">J2S42_003493</name>
</gene>
<dbReference type="AlphaFoldDB" id="A0AAE3W133"/>
<dbReference type="RefSeq" id="WP_307240434.1">
    <property type="nucleotide sequence ID" value="NZ_JAUSUZ010000001.1"/>
</dbReference>
<dbReference type="InterPro" id="IPR049799">
    <property type="entry name" value="SitI3-like"/>
</dbReference>
<reference evidence="1 2" key="1">
    <citation type="submission" date="2023-07" db="EMBL/GenBank/DDBJ databases">
        <title>Sequencing the genomes of 1000 actinobacteria strains.</title>
        <authorList>
            <person name="Klenk H.-P."/>
        </authorList>
    </citation>
    <scope>NUCLEOTIDE SEQUENCE [LARGE SCALE GENOMIC DNA]</scope>
    <source>
        <strain evidence="1 2">DSM 44709</strain>
    </source>
</reference>
<dbReference type="NCBIfam" id="NF040657">
    <property type="entry name" value="immun_SitI3"/>
    <property type="match status" value="1"/>
</dbReference>
<comment type="caution">
    <text evidence="1">The sequence shown here is derived from an EMBL/GenBank/DDBJ whole genome shotgun (WGS) entry which is preliminary data.</text>
</comment>
<organism evidence="1 2">
    <name type="scientific">Catenuloplanes indicus</name>
    <dbReference type="NCBI Taxonomy" id="137267"/>
    <lineage>
        <taxon>Bacteria</taxon>
        <taxon>Bacillati</taxon>
        <taxon>Actinomycetota</taxon>
        <taxon>Actinomycetes</taxon>
        <taxon>Micromonosporales</taxon>
        <taxon>Micromonosporaceae</taxon>
        <taxon>Catenuloplanes</taxon>
    </lineage>
</organism>
<name>A0AAE3W133_9ACTN</name>
<sequence length="149" mass="16215">MAIQYTLTLAAALSVAELAARAMPEPAHRPIGRDGLATADLYDSHGFALTVLTGKTNGYVEADSDLGVFEWEPADYSLVMFDLGKADRLARPLAAMLTVVRRVLDSGDEDAVLVENDDVLLFKRFGGVLVKHGRPGFWGHYPGLDELIR</sequence>
<evidence type="ECO:0000313" key="1">
    <source>
        <dbReference type="EMBL" id="MDQ0366824.1"/>
    </source>
</evidence>
<accession>A0AAE3W133</accession>
<keyword evidence="2" id="KW-1185">Reference proteome</keyword>
<dbReference type="Proteomes" id="UP001240236">
    <property type="component" value="Unassembled WGS sequence"/>
</dbReference>